<evidence type="ECO:0000313" key="3">
    <source>
        <dbReference type="Proteomes" id="UP000030653"/>
    </source>
</evidence>
<name>M5FTX2_DACPD</name>
<dbReference type="AlphaFoldDB" id="M5FTX2"/>
<feature type="chain" id="PRO_5004067290" evidence="1">
    <location>
        <begin position="22"/>
        <end position="127"/>
    </location>
</feature>
<evidence type="ECO:0000256" key="1">
    <source>
        <dbReference type="SAM" id="SignalP"/>
    </source>
</evidence>
<dbReference type="GeneID" id="63683714"/>
<protein>
    <submittedName>
        <fullName evidence="2">Uncharacterized protein</fullName>
    </submittedName>
</protein>
<reference evidence="2 3" key="1">
    <citation type="journal article" date="2012" name="Science">
        <title>The Paleozoic origin of enzymatic lignin decomposition reconstructed from 31 fungal genomes.</title>
        <authorList>
            <person name="Floudas D."/>
            <person name="Binder M."/>
            <person name="Riley R."/>
            <person name="Barry K."/>
            <person name="Blanchette R.A."/>
            <person name="Henrissat B."/>
            <person name="Martinez A.T."/>
            <person name="Otillar R."/>
            <person name="Spatafora J.W."/>
            <person name="Yadav J.S."/>
            <person name="Aerts A."/>
            <person name="Benoit I."/>
            <person name="Boyd A."/>
            <person name="Carlson A."/>
            <person name="Copeland A."/>
            <person name="Coutinho P.M."/>
            <person name="de Vries R.P."/>
            <person name="Ferreira P."/>
            <person name="Findley K."/>
            <person name="Foster B."/>
            <person name="Gaskell J."/>
            <person name="Glotzer D."/>
            <person name="Gorecki P."/>
            <person name="Heitman J."/>
            <person name="Hesse C."/>
            <person name="Hori C."/>
            <person name="Igarashi K."/>
            <person name="Jurgens J.A."/>
            <person name="Kallen N."/>
            <person name="Kersten P."/>
            <person name="Kohler A."/>
            <person name="Kuees U."/>
            <person name="Kumar T.K.A."/>
            <person name="Kuo A."/>
            <person name="LaButti K."/>
            <person name="Larrondo L.F."/>
            <person name="Lindquist E."/>
            <person name="Ling A."/>
            <person name="Lombard V."/>
            <person name="Lucas S."/>
            <person name="Lundell T."/>
            <person name="Martin R."/>
            <person name="McLaughlin D.J."/>
            <person name="Morgenstern I."/>
            <person name="Morin E."/>
            <person name="Murat C."/>
            <person name="Nagy L.G."/>
            <person name="Nolan M."/>
            <person name="Ohm R.A."/>
            <person name="Patyshakuliyeva A."/>
            <person name="Rokas A."/>
            <person name="Ruiz-Duenas F.J."/>
            <person name="Sabat G."/>
            <person name="Salamov A."/>
            <person name="Samejima M."/>
            <person name="Schmutz J."/>
            <person name="Slot J.C."/>
            <person name="St John F."/>
            <person name="Stenlid J."/>
            <person name="Sun H."/>
            <person name="Sun S."/>
            <person name="Syed K."/>
            <person name="Tsang A."/>
            <person name="Wiebenga A."/>
            <person name="Young D."/>
            <person name="Pisabarro A."/>
            <person name="Eastwood D.C."/>
            <person name="Martin F."/>
            <person name="Cullen D."/>
            <person name="Grigoriev I.V."/>
            <person name="Hibbett D.S."/>
        </authorList>
    </citation>
    <scope>NUCLEOTIDE SEQUENCE [LARGE SCALE GENOMIC DNA]</scope>
    <source>
        <strain evidence="2 3">DJM-731 SS1</strain>
    </source>
</reference>
<sequence length="127" mass="14154">MIFPNLAIQLSVSSAMLLVTACPAPTHYVNDSPALSLQHIPTADLATELYARSYNEEEFEPVLAARHDHIKYEFRRGTPVKTKDGKKHGTVLGPEKKPAYKRVEWKNPEKPGAVEVEDVPAKYLVEG</sequence>
<feature type="signal peptide" evidence="1">
    <location>
        <begin position="1"/>
        <end position="21"/>
    </location>
</feature>
<dbReference type="EMBL" id="JH795865">
    <property type="protein sequence ID" value="EJU01121.1"/>
    <property type="molecule type" value="Genomic_DNA"/>
</dbReference>
<keyword evidence="1" id="KW-0732">Signal</keyword>
<proteinExistence type="predicted"/>
<dbReference type="Proteomes" id="UP000030653">
    <property type="component" value="Unassembled WGS sequence"/>
</dbReference>
<keyword evidence="3" id="KW-1185">Reference proteome</keyword>
<dbReference type="HOGENOM" id="CLU_1970502_0_0_1"/>
<accession>M5FTX2</accession>
<gene>
    <name evidence="2" type="ORF">DACRYDRAFT_108453</name>
</gene>
<evidence type="ECO:0000313" key="2">
    <source>
        <dbReference type="EMBL" id="EJU01121.1"/>
    </source>
</evidence>
<organism evidence="2 3">
    <name type="scientific">Dacryopinax primogenitus (strain DJM 731)</name>
    <name type="common">Brown rot fungus</name>
    <dbReference type="NCBI Taxonomy" id="1858805"/>
    <lineage>
        <taxon>Eukaryota</taxon>
        <taxon>Fungi</taxon>
        <taxon>Dikarya</taxon>
        <taxon>Basidiomycota</taxon>
        <taxon>Agaricomycotina</taxon>
        <taxon>Dacrymycetes</taxon>
        <taxon>Dacrymycetales</taxon>
        <taxon>Dacrymycetaceae</taxon>
        <taxon>Dacryopinax</taxon>
    </lineage>
</organism>
<dbReference type="RefSeq" id="XP_040628018.1">
    <property type="nucleotide sequence ID" value="XM_040768652.1"/>
</dbReference>